<dbReference type="EMBL" id="MN738926">
    <property type="protein sequence ID" value="QHT31896.1"/>
    <property type="molecule type" value="Genomic_DNA"/>
</dbReference>
<proteinExistence type="predicted"/>
<dbReference type="AlphaFoldDB" id="A0A6C0ERT7"/>
<organism evidence="1">
    <name type="scientific">viral metagenome</name>
    <dbReference type="NCBI Taxonomy" id="1070528"/>
    <lineage>
        <taxon>unclassified sequences</taxon>
        <taxon>metagenomes</taxon>
        <taxon>organismal metagenomes</taxon>
    </lineage>
</organism>
<evidence type="ECO:0000313" key="1">
    <source>
        <dbReference type="EMBL" id="QHT31896.1"/>
    </source>
</evidence>
<reference evidence="1" key="1">
    <citation type="journal article" date="2020" name="Nature">
        <title>Giant virus diversity and host interactions through global metagenomics.</title>
        <authorList>
            <person name="Schulz F."/>
            <person name="Roux S."/>
            <person name="Paez-Espino D."/>
            <person name="Jungbluth S."/>
            <person name="Walsh D.A."/>
            <person name="Denef V.J."/>
            <person name="McMahon K.D."/>
            <person name="Konstantinidis K.T."/>
            <person name="Eloe-Fadrosh E.A."/>
            <person name="Kyrpides N.C."/>
            <person name="Woyke T."/>
        </authorList>
    </citation>
    <scope>NUCLEOTIDE SEQUENCE</scope>
    <source>
        <strain evidence="1">GVMAG-M-3300009155-48</strain>
    </source>
</reference>
<protein>
    <submittedName>
        <fullName evidence="1">Uncharacterized protein</fullName>
    </submittedName>
</protein>
<sequence>MSDTAILLETPDNIKINKKQYQKIIFINNALEDGWSIKKMNEKYIFTKKHENRREIFQEDYLENFIISNFKT</sequence>
<accession>A0A6C0ERT7</accession>
<name>A0A6C0ERT7_9ZZZZ</name>